<comment type="caution">
    <text evidence="4">The sequence shown here is derived from an EMBL/GenBank/DDBJ whole genome shotgun (WGS) entry which is preliminary data.</text>
</comment>
<dbReference type="InterPro" id="IPR011330">
    <property type="entry name" value="Glyco_hydro/deAcase_b/a-brl"/>
</dbReference>
<comment type="subcellular location">
    <subcellularLocation>
        <location evidence="1">Secreted</location>
    </subcellularLocation>
</comment>
<proteinExistence type="predicted"/>
<dbReference type="PROSITE" id="PS51677">
    <property type="entry name" value="NODB"/>
    <property type="match status" value="1"/>
</dbReference>
<evidence type="ECO:0000256" key="1">
    <source>
        <dbReference type="ARBA" id="ARBA00004613"/>
    </source>
</evidence>
<keyword evidence="5" id="KW-1185">Reference proteome</keyword>
<evidence type="ECO:0000259" key="3">
    <source>
        <dbReference type="PROSITE" id="PS51677"/>
    </source>
</evidence>
<gene>
    <name evidence="4" type="ORF">GCM10009810_31060</name>
</gene>
<reference evidence="5" key="1">
    <citation type="journal article" date="2019" name="Int. J. Syst. Evol. Microbiol.">
        <title>The Global Catalogue of Microorganisms (GCM) 10K type strain sequencing project: providing services to taxonomists for standard genome sequencing and annotation.</title>
        <authorList>
            <consortium name="The Broad Institute Genomics Platform"/>
            <consortium name="The Broad Institute Genome Sequencing Center for Infectious Disease"/>
            <person name="Wu L."/>
            <person name="Ma J."/>
        </authorList>
    </citation>
    <scope>NUCLEOTIDE SEQUENCE [LARGE SCALE GENOMIC DNA]</scope>
    <source>
        <strain evidence="5">JCM 15591</strain>
    </source>
</reference>
<dbReference type="PANTHER" id="PTHR34216:SF3">
    <property type="entry name" value="POLY-BETA-1,6-N-ACETYL-D-GLUCOSAMINE N-DEACETYLASE"/>
    <property type="match status" value="1"/>
</dbReference>
<dbReference type="Gene3D" id="3.20.20.370">
    <property type="entry name" value="Glycoside hydrolase/deacetylase"/>
    <property type="match status" value="1"/>
</dbReference>
<evidence type="ECO:0000313" key="5">
    <source>
        <dbReference type="Proteomes" id="UP001501475"/>
    </source>
</evidence>
<dbReference type="EMBL" id="BAAAPN010000075">
    <property type="protein sequence ID" value="GAA1770750.1"/>
    <property type="molecule type" value="Genomic_DNA"/>
</dbReference>
<sequence>MHVPEVKNAIRLYARNGQSSAVLTRRAVNLARQSLYLTFRLLNRRHLKGAAIAVSSDHGKSWATWALASSLHASWADGWLSISLPSSNLAHRTGHAAGATWIIDNGIRINWSKINAVRLSVEGQDKHASVALDVAELGLADVDRRPAVAFVFDDGYTSILPATEMMKAAGLKGNVALIGKCLQAPCSGNLDIAQAHALQDGYGWDMVNHSMYHVDAVRNYVGPMSLAAYGRDVARGQAELVKAGLNSAPNWFIYPHGSTNRRLLQVVAARYPFARTTMPGEERIPFADPHRVRTFELHYPKDTSEGSGDATALTPASEVLVVRR</sequence>
<evidence type="ECO:0000256" key="2">
    <source>
        <dbReference type="ARBA" id="ARBA00022729"/>
    </source>
</evidence>
<accession>A0ABP4X6P1</accession>
<dbReference type="Pfam" id="PF01522">
    <property type="entry name" value="Polysacc_deac_1"/>
    <property type="match status" value="1"/>
</dbReference>
<organism evidence="4 5">
    <name type="scientific">Nostocoides vanveenii</name>
    <dbReference type="NCBI Taxonomy" id="330835"/>
    <lineage>
        <taxon>Bacteria</taxon>
        <taxon>Bacillati</taxon>
        <taxon>Actinomycetota</taxon>
        <taxon>Actinomycetes</taxon>
        <taxon>Micrococcales</taxon>
        <taxon>Intrasporangiaceae</taxon>
        <taxon>Nostocoides</taxon>
    </lineage>
</organism>
<dbReference type="SUPFAM" id="SSF88713">
    <property type="entry name" value="Glycoside hydrolase/deacetylase"/>
    <property type="match status" value="1"/>
</dbReference>
<evidence type="ECO:0000313" key="4">
    <source>
        <dbReference type="EMBL" id="GAA1770750.1"/>
    </source>
</evidence>
<dbReference type="PANTHER" id="PTHR34216">
    <property type="match status" value="1"/>
</dbReference>
<protein>
    <recommendedName>
        <fullName evidence="3">NodB homology domain-containing protein</fullName>
    </recommendedName>
</protein>
<dbReference type="Proteomes" id="UP001501475">
    <property type="component" value="Unassembled WGS sequence"/>
</dbReference>
<feature type="domain" description="NodB homology" evidence="3">
    <location>
        <begin position="146"/>
        <end position="324"/>
    </location>
</feature>
<name>A0ABP4X6P1_9MICO</name>
<keyword evidence="2" id="KW-0732">Signal</keyword>
<dbReference type="InterPro" id="IPR002509">
    <property type="entry name" value="NODB_dom"/>
</dbReference>
<dbReference type="InterPro" id="IPR051398">
    <property type="entry name" value="Polysacch_Deacetylase"/>
</dbReference>